<evidence type="ECO:0000313" key="2">
    <source>
        <dbReference type="EMBL" id="OEE61018.1"/>
    </source>
</evidence>
<gene>
    <name evidence="2" type="ORF">A1OK_21650</name>
</gene>
<proteinExistence type="predicted"/>
<keyword evidence="3" id="KW-1185">Reference proteome</keyword>
<dbReference type="Proteomes" id="UP000095039">
    <property type="component" value="Unassembled WGS sequence"/>
</dbReference>
<feature type="region of interest" description="Disordered" evidence="1">
    <location>
        <begin position="1"/>
        <end position="50"/>
    </location>
</feature>
<dbReference type="PANTHER" id="PTHR37166">
    <property type="entry name" value="PROTEIN FLAG"/>
    <property type="match status" value="1"/>
</dbReference>
<keyword evidence="2" id="KW-0966">Cell projection</keyword>
<reference evidence="2 3" key="1">
    <citation type="journal article" date="2012" name="Science">
        <title>Ecological populations of bacteria act as socially cohesive units of antibiotic production and resistance.</title>
        <authorList>
            <person name="Cordero O.X."/>
            <person name="Wildschutte H."/>
            <person name="Kirkup B."/>
            <person name="Proehl S."/>
            <person name="Ngo L."/>
            <person name="Hussain F."/>
            <person name="Le Roux F."/>
            <person name="Mincer T."/>
            <person name="Polz M.F."/>
        </authorList>
    </citation>
    <scope>NUCLEOTIDE SEQUENCE [LARGE SCALE GENOMIC DNA]</scope>
    <source>
        <strain evidence="2 3">FF-454</strain>
    </source>
</reference>
<keyword evidence="2" id="KW-0282">Flagellum</keyword>
<feature type="compositionally biased region" description="Low complexity" evidence="1">
    <location>
        <begin position="1"/>
        <end position="15"/>
    </location>
</feature>
<comment type="caution">
    <text evidence="2">The sequence shown here is derived from an EMBL/GenBank/DDBJ whole genome shotgun (WGS) entry which is preliminary data.</text>
</comment>
<organism evidence="2 3">
    <name type="scientific">Enterovibrio norvegicus FF-454</name>
    <dbReference type="NCBI Taxonomy" id="1185651"/>
    <lineage>
        <taxon>Bacteria</taxon>
        <taxon>Pseudomonadati</taxon>
        <taxon>Pseudomonadota</taxon>
        <taxon>Gammaproteobacteria</taxon>
        <taxon>Vibrionales</taxon>
        <taxon>Vibrionaceae</taxon>
        <taxon>Enterovibrio</taxon>
    </lineage>
</organism>
<protein>
    <submittedName>
        <fullName evidence="2">Flagellar biosynthesis protein FlaG</fullName>
    </submittedName>
</protein>
<feature type="compositionally biased region" description="Polar residues" evidence="1">
    <location>
        <begin position="16"/>
        <end position="27"/>
    </location>
</feature>
<dbReference type="Gene3D" id="3.30.160.170">
    <property type="entry name" value="FlaG-like"/>
    <property type="match status" value="1"/>
</dbReference>
<dbReference type="EMBL" id="AJWN02000057">
    <property type="protein sequence ID" value="OEE61018.1"/>
    <property type="molecule type" value="Genomic_DNA"/>
</dbReference>
<dbReference type="RefSeq" id="WP_016960121.1">
    <property type="nucleotide sequence ID" value="NZ_AJWN02000057.1"/>
</dbReference>
<dbReference type="PANTHER" id="PTHR37166:SF1">
    <property type="entry name" value="PROTEIN FLAG"/>
    <property type="match status" value="1"/>
</dbReference>
<dbReference type="InterPro" id="IPR005186">
    <property type="entry name" value="FlaG"/>
</dbReference>
<evidence type="ECO:0000256" key="1">
    <source>
        <dbReference type="SAM" id="MobiDB-lite"/>
    </source>
</evidence>
<sequence length="140" mass="15488">MDISSVSTSSLSHVTPQSGTKVASSKESVGGTKPEITNQQQMAESAEKLSKRRAEQINKFESTREVQQAQLETLVERLDEFVSTFNKGLSFRLDDDSGKSIITVYEMSSGDIIRQIPEKEMLELAQQLSLHARGLVAEKV</sequence>
<accession>A0A1E5C687</accession>
<name>A0A1E5C687_9GAMM</name>
<keyword evidence="2" id="KW-0969">Cilium</keyword>
<dbReference type="Pfam" id="PF03646">
    <property type="entry name" value="FlaG"/>
    <property type="match status" value="1"/>
</dbReference>
<dbReference type="AlphaFoldDB" id="A0A1E5C687"/>
<dbReference type="InterPro" id="IPR035924">
    <property type="entry name" value="FlaG-like_sf"/>
</dbReference>
<dbReference type="SUPFAM" id="SSF160214">
    <property type="entry name" value="FlaG-like"/>
    <property type="match status" value="1"/>
</dbReference>
<evidence type="ECO:0000313" key="3">
    <source>
        <dbReference type="Proteomes" id="UP000095039"/>
    </source>
</evidence>